<dbReference type="AlphaFoldDB" id="A0AAD6Z362"/>
<evidence type="ECO:0008006" key="4">
    <source>
        <dbReference type="Google" id="ProtNLM"/>
    </source>
</evidence>
<evidence type="ECO:0000313" key="2">
    <source>
        <dbReference type="EMBL" id="KAJ7306192.1"/>
    </source>
</evidence>
<comment type="caution">
    <text evidence="2">The sequence shown here is derived from an EMBL/GenBank/DDBJ whole genome shotgun (WGS) entry which is preliminary data.</text>
</comment>
<organism evidence="2 3">
    <name type="scientific">Mycena albidolilacea</name>
    <dbReference type="NCBI Taxonomy" id="1033008"/>
    <lineage>
        <taxon>Eukaryota</taxon>
        <taxon>Fungi</taxon>
        <taxon>Dikarya</taxon>
        <taxon>Basidiomycota</taxon>
        <taxon>Agaricomycotina</taxon>
        <taxon>Agaricomycetes</taxon>
        <taxon>Agaricomycetidae</taxon>
        <taxon>Agaricales</taxon>
        <taxon>Marasmiineae</taxon>
        <taxon>Mycenaceae</taxon>
        <taxon>Mycena</taxon>
    </lineage>
</organism>
<name>A0AAD6Z362_9AGAR</name>
<gene>
    <name evidence="2" type="ORF">DFH08DRAFT_1088978</name>
</gene>
<protein>
    <recommendedName>
        <fullName evidence="4">F-box domain-containing protein</fullName>
    </recommendedName>
</protein>
<proteinExistence type="predicted"/>
<keyword evidence="3" id="KW-1185">Reference proteome</keyword>
<feature type="coiled-coil region" evidence="1">
    <location>
        <begin position="98"/>
        <end position="125"/>
    </location>
</feature>
<reference evidence="2" key="1">
    <citation type="submission" date="2023-03" db="EMBL/GenBank/DDBJ databases">
        <title>Massive genome expansion in bonnet fungi (Mycena s.s.) driven by repeated elements and novel gene families across ecological guilds.</title>
        <authorList>
            <consortium name="Lawrence Berkeley National Laboratory"/>
            <person name="Harder C.B."/>
            <person name="Miyauchi S."/>
            <person name="Viragh M."/>
            <person name="Kuo A."/>
            <person name="Thoen E."/>
            <person name="Andreopoulos B."/>
            <person name="Lu D."/>
            <person name="Skrede I."/>
            <person name="Drula E."/>
            <person name="Henrissat B."/>
            <person name="Morin E."/>
            <person name="Kohler A."/>
            <person name="Barry K."/>
            <person name="LaButti K."/>
            <person name="Morin E."/>
            <person name="Salamov A."/>
            <person name="Lipzen A."/>
            <person name="Mereny Z."/>
            <person name="Hegedus B."/>
            <person name="Baldrian P."/>
            <person name="Stursova M."/>
            <person name="Weitz H."/>
            <person name="Taylor A."/>
            <person name="Grigoriev I.V."/>
            <person name="Nagy L.G."/>
            <person name="Martin F."/>
            <person name="Kauserud H."/>
        </authorList>
    </citation>
    <scope>NUCLEOTIDE SEQUENCE</scope>
    <source>
        <strain evidence="2">CBHHK002</strain>
    </source>
</reference>
<keyword evidence="1" id="KW-0175">Coiled coil</keyword>
<accession>A0AAD6Z362</accession>
<evidence type="ECO:0000313" key="3">
    <source>
        <dbReference type="Proteomes" id="UP001218218"/>
    </source>
</evidence>
<dbReference type="EMBL" id="JARIHO010000094">
    <property type="protein sequence ID" value="KAJ7306192.1"/>
    <property type="molecule type" value="Genomic_DNA"/>
</dbReference>
<dbReference type="Proteomes" id="UP001218218">
    <property type="component" value="Unassembled WGS sequence"/>
</dbReference>
<sequence>MSLAAYSRDPELVSKPEDPDVDIVSSSVVRPTLYYLLRIHEQSKPIDSAEEDYHILHMTSRADYFSDSAEQPRAQRYGAAHSVQSAETPTLGDLHALVVRLEIRMAAQENKIAVQENKIAVLEQENSELWQENSELWQEIHRLKGPRLPLEIFSLIINSARDDKKTLKAFSLVCRSWMCITREIVFARIPLDVRQVMRWNYKHELLPLLDNPRCTLFPHVRALDISMEGGIPLSTQGDDYGDNDSEDDGDSDKPMTVWLDHFLLHIHKFTAVTSFALHIDATDRSGHLDTIAQAMPPSMSRTIRELTIDQRYGLRMSALTAFISNFTNLTKLTCGELYGVEDDGWPDLLDTNEVLPPPPSSITKLVFTHFPGRPAHTVLKWFTDLHAGDIESLVAYDLQTEHPVEFRHFIDRFGMSLCELGMSFFIGNDNMGRLMDTSHIQD</sequence>
<evidence type="ECO:0000256" key="1">
    <source>
        <dbReference type="SAM" id="Coils"/>
    </source>
</evidence>